<protein>
    <submittedName>
        <fullName evidence="2">Uncharacterized protein</fullName>
    </submittedName>
</protein>
<evidence type="ECO:0000256" key="1">
    <source>
        <dbReference type="SAM" id="MobiDB-lite"/>
    </source>
</evidence>
<reference evidence="2" key="1">
    <citation type="submission" date="2016-03" db="EMBL/GenBank/DDBJ databases">
        <title>Draft genome sequence of Rosellinia necatrix.</title>
        <authorList>
            <person name="Kanematsu S."/>
        </authorList>
    </citation>
    <scope>NUCLEOTIDE SEQUENCE [LARGE SCALE GENOMIC DNA]</scope>
    <source>
        <strain evidence="2">W97</strain>
    </source>
</reference>
<dbReference type="Proteomes" id="UP000054516">
    <property type="component" value="Unassembled WGS sequence"/>
</dbReference>
<dbReference type="EMBL" id="DF977514">
    <property type="protein sequence ID" value="GAW27084.1"/>
    <property type="molecule type" value="Genomic_DNA"/>
</dbReference>
<evidence type="ECO:0000313" key="2">
    <source>
        <dbReference type="EMBL" id="GAW27084.1"/>
    </source>
</evidence>
<name>A0A1S8AAG1_ROSNE</name>
<feature type="compositionally biased region" description="Polar residues" evidence="1">
    <location>
        <begin position="1"/>
        <end position="11"/>
    </location>
</feature>
<dbReference type="AlphaFoldDB" id="A0A1S8AAG1"/>
<gene>
    <name evidence="2" type="ORF">SAMD00023353_6900290</name>
</gene>
<organism evidence="2">
    <name type="scientific">Rosellinia necatrix</name>
    <name type="common">White root-rot fungus</name>
    <dbReference type="NCBI Taxonomy" id="77044"/>
    <lineage>
        <taxon>Eukaryota</taxon>
        <taxon>Fungi</taxon>
        <taxon>Dikarya</taxon>
        <taxon>Ascomycota</taxon>
        <taxon>Pezizomycotina</taxon>
        <taxon>Sordariomycetes</taxon>
        <taxon>Xylariomycetidae</taxon>
        <taxon>Xylariales</taxon>
        <taxon>Xylariaceae</taxon>
        <taxon>Rosellinia</taxon>
    </lineage>
</organism>
<evidence type="ECO:0000313" key="3">
    <source>
        <dbReference type="Proteomes" id="UP000054516"/>
    </source>
</evidence>
<accession>A0A1S8AAG1</accession>
<keyword evidence="3" id="KW-1185">Reference proteome</keyword>
<feature type="compositionally biased region" description="Basic and acidic residues" evidence="1">
    <location>
        <begin position="19"/>
        <end position="31"/>
    </location>
</feature>
<sequence>MTEAQTKQTTYPVPEMEDVQEHGKHGNDGAKHGRHFPGDSFDLWIHASIEGPRRAHSYLLLMFPTGGEKPRHSCIPCLSCRLWNEEGKGRKRRSTYVGPKFVPRLRWCLSSTYDGGADCIKSM</sequence>
<feature type="region of interest" description="Disordered" evidence="1">
    <location>
        <begin position="1"/>
        <end position="32"/>
    </location>
</feature>
<proteinExistence type="predicted"/>